<organism evidence="1 2">
    <name type="scientific">Strongylus vulgaris</name>
    <name type="common">Blood worm</name>
    <dbReference type="NCBI Taxonomy" id="40348"/>
    <lineage>
        <taxon>Eukaryota</taxon>
        <taxon>Metazoa</taxon>
        <taxon>Ecdysozoa</taxon>
        <taxon>Nematoda</taxon>
        <taxon>Chromadorea</taxon>
        <taxon>Rhabditida</taxon>
        <taxon>Rhabditina</taxon>
        <taxon>Rhabditomorpha</taxon>
        <taxon>Strongyloidea</taxon>
        <taxon>Strongylidae</taxon>
        <taxon>Strongylus</taxon>
    </lineage>
</organism>
<proteinExistence type="predicted"/>
<dbReference type="EMBL" id="UYYB01098583">
    <property type="protein sequence ID" value="VDM77175.1"/>
    <property type="molecule type" value="Genomic_DNA"/>
</dbReference>
<name>A0A3P7L355_STRVU</name>
<evidence type="ECO:0000313" key="1">
    <source>
        <dbReference type="EMBL" id="VDM77175.1"/>
    </source>
</evidence>
<protein>
    <submittedName>
        <fullName evidence="1">Uncharacterized protein</fullName>
    </submittedName>
</protein>
<sequence length="95" mass="10958">MNRAIAEGTYNTETNLAMDQGEVNPVEYMDSDLIGFHGIVPRSAETAEANQRAKRWSFWGYPWGWARPWAYGYPYGYPFGWGGFYGYAPWFKAKN</sequence>
<accession>A0A3P7L355</accession>
<dbReference type="Proteomes" id="UP000270094">
    <property type="component" value="Unassembled WGS sequence"/>
</dbReference>
<keyword evidence="2" id="KW-1185">Reference proteome</keyword>
<reference evidence="1 2" key="1">
    <citation type="submission" date="2018-11" db="EMBL/GenBank/DDBJ databases">
        <authorList>
            <consortium name="Pathogen Informatics"/>
        </authorList>
    </citation>
    <scope>NUCLEOTIDE SEQUENCE [LARGE SCALE GENOMIC DNA]</scope>
</reference>
<gene>
    <name evidence="1" type="ORF">SVUK_LOCUS12173</name>
</gene>
<evidence type="ECO:0000313" key="2">
    <source>
        <dbReference type="Proteomes" id="UP000270094"/>
    </source>
</evidence>
<dbReference type="AlphaFoldDB" id="A0A3P7L355"/>